<evidence type="ECO:0000313" key="4">
    <source>
        <dbReference type="EMBL" id="CAB4020759.1"/>
    </source>
</evidence>
<gene>
    <name evidence="4" type="ORF">PACLA_8A013823</name>
</gene>
<protein>
    <submittedName>
        <fullName evidence="4">Saal1-like</fullName>
    </submittedName>
</protein>
<comment type="similarity">
    <text evidence="3">Belongs to the SAAL1 family.</text>
</comment>
<dbReference type="Proteomes" id="UP001152795">
    <property type="component" value="Unassembled WGS sequence"/>
</dbReference>
<evidence type="ECO:0000256" key="3">
    <source>
        <dbReference type="ARBA" id="ARBA00038401"/>
    </source>
</evidence>
<evidence type="ECO:0000313" key="5">
    <source>
        <dbReference type="Proteomes" id="UP001152795"/>
    </source>
</evidence>
<keyword evidence="5" id="KW-1185">Reference proteome</keyword>
<dbReference type="InterPro" id="IPR016024">
    <property type="entry name" value="ARM-type_fold"/>
</dbReference>
<comment type="subcellular location">
    <subcellularLocation>
        <location evidence="1">Nucleus</location>
    </subcellularLocation>
</comment>
<sequence>MAARNPSPPPISEQEADVLYSDNIGDTLFSRKWVLKVLFNATQQIKSDNENINVADSLDSELCELWDMSMNKDVAIFLQEVDGVDIFLEIILGSKSSRLTEISIGIMANMACQEDICKDITNREKLIEVMLILMDHRDAPILVEVTRLVHVAISKNETRDKWMNAIQHSTLLDNLIFILENSVNEELLLNCSLLLSSLLTYNKSLVEIVDDEKLRKAVVEAIKQTKNDSGKTRENLLYIQDLLSEQECTSS</sequence>
<dbReference type="PANTHER" id="PTHR23424">
    <property type="entry name" value="SERUM AMYLOID A"/>
    <property type="match status" value="1"/>
</dbReference>
<dbReference type="EMBL" id="CACRXK020011111">
    <property type="protein sequence ID" value="CAB4020759.1"/>
    <property type="molecule type" value="Genomic_DNA"/>
</dbReference>
<dbReference type="AlphaFoldDB" id="A0A6S7IUV5"/>
<reference evidence="4" key="1">
    <citation type="submission" date="2020-04" db="EMBL/GenBank/DDBJ databases">
        <authorList>
            <person name="Alioto T."/>
            <person name="Alioto T."/>
            <person name="Gomez Garrido J."/>
        </authorList>
    </citation>
    <scope>NUCLEOTIDE SEQUENCE</scope>
    <source>
        <strain evidence="4">A484AB</strain>
    </source>
</reference>
<dbReference type="Gene3D" id="1.25.10.10">
    <property type="entry name" value="Leucine-rich Repeat Variant"/>
    <property type="match status" value="1"/>
</dbReference>
<evidence type="ECO:0000256" key="1">
    <source>
        <dbReference type="ARBA" id="ARBA00004123"/>
    </source>
</evidence>
<dbReference type="InterPro" id="IPR052464">
    <property type="entry name" value="Synovial_Prolif_Regulator"/>
</dbReference>
<dbReference type="PANTHER" id="PTHR23424:SF23">
    <property type="entry name" value="PROTEIN SAAL1"/>
    <property type="match status" value="1"/>
</dbReference>
<name>A0A6S7IUV5_PARCT</name>
<keyword evidence="2" id="KW-0539">Nucleus</keyword>
<accession>A0A6S7IUV5</accession>
<evidence type="ECO:0000256" key="2">
    <source>
        <dbReference type="ARBA" id="ARBA00023242"/>
    </source>
</evidence>
<dbReference type="InterPro" id="IPR011989">
    <property type="entry name" value="ARM-like"/>
</dbReference>
<organism evidence="4 5">
    <name type="scientific">Paramuricea clavata</name>
    <name type="common">Red gorgonian</name>
    <name type="synonym">Violescent sea-whip</name>
    <dbReference type="NCBI Taxonomy" id="317549"/>
    <lineage>
        <taxon>Eukaryota</taxon>
        <taxon>Metazoa</taxon>
        <taxon>Cnidaria</taxon>
        <taxon>Anthozoa</taxon>
        <taxon>Octocorallia</taxon>
        <taxon>Malacalcyonacea</taxon>
        <taxon>Plexauridae</taxon>
        <taxon>Paramuricea</taxon>
    </lineage>
</organism>
<dbReference type="GO" id="GO:0005634">
    <property type="term" value="C:nucleus"/>
    <property type="evidence" value="ECO:0007669"/>
    <property type="project" value="UniProtKB-SubCell"/>
</dbReference>
<comment type="caution">
    <text evidence="4">The sequence shown here is derived from an EMBL/GenBank/DDBJ whole genome shotgun (WGS) entry which is preliminary data.</text>
</comment>
<proteinExistence type="inferred from homology"/>
<dbReference type="OrthoDB" id="2156856at2759"/>
<dbReference type="SUPFAM" id="SSF48371">
    <property type="entry name" value="ARM repeat"/>
    <property type="match status" value="1"/>
</dbReference>